<feature type="transmembrane region" description="Helical" evidence="1">
    <location>
        <begin position="76"/>
        <end position="95"/>
    </location>
</feature>
<feature type="transmembrane region" description="Helical" evidence="1">
    <location>
        <begin position="130"/>
        <end position="149"/>
    </location>
</feature>
<gene>
    <name evidence="2" type="ORF">A3D77_08115</name>
</gene>
<keyword evidence="1" id="KW-1133">Transmembrane helix</keyword>
<name>A0A1F5ZW93_9BACT</name>
<comment type="caution">
    <text evidence="2">The sequence shown here is derived from an EMBL/GenBank/DDBJ whole genome shotgun (WGS) entry which is preliminary data.</text>
</comment>
<proteinExistence type="predicted"/>
<protein>
    <submittedName>
        <fullName evidence="2">Uncharacterized protein</fullName>
    </submittedName>
</protein>
<feature type="transmembrane region" description="Helical" evidence="1">
    <location>
        <begin position="214"/>
        <end position="234"/>
    </location>
</feature>
<feature type="transmembrane region" description="Helical" evidence="1">
    <location>
        <begin position="161"/>
        <end position="180"/>
    </location>
</feature>
<sequence>MSKLNWLLTLSSLNVILVTIERFSFTTQILLPPDNFLRLHEVFQIATLILFTVILPALYLKELTKNFELLKKRKGAILLLVFIAGVYFYATGNGIHELGSFFFNQYCPTQNFSSIQCKGMFINDYYFGNGLYFFGAALLVIPLLMFERISGTDKVSKKDKIILIVNSIFYSLTIFAYAAFDRVEVGLIYSLVMMVVTLGFFIKIRKKMWNYPFITYSTIAYTLGGLFSLIVRLIRT</sequence>
<feature type="transmembrane region" description="Helical" evidence="1">
    <location>
        <begin position="42"/>
        <end position="60"/>
    </location>
</feature>
<keyword evidence="1" id="KW-0472">Membrane</keyword>
<evidence type="ECO:0000313" key="3">
    <source>
        <dbReference type="Proteomes" id="UP000176923"/>
    </source>
</evidence>
<dbReference type="STRING" id="1798382.A3D77_08115"/>
<dbReference type="AlphaFoldDB" id="A0A1F5ZW93"/>
<evidence type="ECO:0000256" key="1">
    <source>
        <dbReference type="SAM" id="Phobius"/>
    </source>
</evidence>
<organism evidence="2 3">
    <name type="scientific">Candidatus Gottesmanbacteria bacterium RIFCSPHIGHO2_02_FULL_39_11</name>
    <dbReference type="NCBI Taxonomy" id="1798382"/>
    <lineage>
        <taxon>Bacteria</taxon>
        <taxon>Candidatus Gottesmaniibacteriota</taxon>
    </lineage>
</organism>
<accession>A0A1F5ZW93</accession>
<evidence type="ECO:0000313" key="2">
    <source>
        <dbReference type="EMBL" id="OGG16633.1"/>
    </source>
</evidence>
<reference evidence="2 3" key="1">
    <citation type="journal article" date="2016" name="Nat. Commun.">
        <title>Thousands of microbial genomes shed light on interconnected biogeochemical processes in an aquifer system.</title>
        <authorList>
            <person name="Anantharaman K."/>
            <person name="Brown C.T."/>
            <person name="Hug L.A."/>
            <person name="Sharon I."/>
            <person name="Castelle C.J."/>
            <person name="Probst A.J."/>
            <person name="Thomas B.C."/>
            <person name="Singh A."/>
            <person name="Wilkins M.J."/>
            <person name="Karaoz U."/>
            <person name="Brodie E.L."/>
            <person name="Williams K.H."/>
            <person name="Hubbard S.S."/>
            <person name="Banfield J.F."/>
        </authorList>
    </citation>
    <scope>NUCLEOTIDE SEQUENCE [LARGE SCALE GENOMIC DNA]</scope>
</reference>
<dbReference type="Proteomes" id="UP000176923">
    <property type="component" value="Unassembled WGS sequence"/>
</dbReference>
<dbReference type="EMBL" id="MFJL01000010">
    <property type="protein sequence ID" value="OGG16633.1"/>
    <property type="molecule type" value="Genomic_DNA"/>
</dbReference>
<feature type="transmembrane region" description="Helical" evidence="1">
    <location>
        <begin position="186"/>
        <end position="202"/>
    </location>
</feature>
<keyword evidence="1" id="KW-0812">Transmembrane</keyword>